<dbReference type="Gene3D" id="2.60.120.200">
    <property type="match status" value="1"/>
</dbReference>
<dbReference type="PROSITE" id="PS51257">
    <property type="entry name" value="PROKAR_LIPOPROTEIN"/>
    <property type="match status" value="1"/>
</dbReference>
<dbReference type="Pfam" id="PF13004">
    <property type="entry name" value="BACON"/>
    <property type="match status" value="1"/>
</dbReference>
<name>A0A1G6G9B0_BACOV</name>
<dbReference type="GO" id="GO:0004553">
    <property type="term" value="F:hydrolase activity, hydrolyzing O-glycosyl compounds"/>
    <property type="evidence" value="ECO:0007669"/>
    <property type="project" value="UniProtKB-ARBA"/>
</dbReference>
<proteinExistence type="predicted"/>
<evidence type="ECO:0000259" key="2">
    <source>
        <dbReference type="Pfam" id="PF13004"/>
    </source>
</evidence>
<dbReference type="Gene3D" id="2.60.40.10">
    <property type="entry name" value="Immunoglobulins"/>
    <property type="match status" value="1"/>
</dbReference>
<dbReference type="AlphaFoldDB" id="A0A1G6G9B0"/>
<feature type="chain" id="PRO_5010183204" evidence="1">
    <location>
        <begin position="22"/>
        <end position="557"/>
    </location>
</feature>
<dbReference type="GO" id="GO:0005975">
    <property type="term" value="P:carbohydrate metabolic process"/>
    <property type="evidence" value="ECO:0007669"/>
    <property type="project" value="UniProtKB-ARBA"/>
</dbReference>
<keyword evidence="1" id="KW-0732">Signal</keyword>
<dbReference type="InterPro" id="IPR013320">
    <property type="entry name" value="ConA-like_dom_sf"/>
</dbReference>
<dbReference type="CDD" id="cd14948">
    <property type="entry name" value="BACON"/>
    <property type="match status" value="1"/>
</dbReference>
<accession>A0A1G6G9B0</accession>
<protein>
    <submittedName>
        <fullName evidence="3">Putative binding domain-containing protein, N-terminal</fullName>
    </submittedName>
</protein>
<feature type="signal peptide" evidence="1">
    <location>
        <begin position="1"/>
        <end position="21"/>
    </location>
</feature>
<dbReference type="InterPro" id="IPR013783">
    <property type="entry name" value="Ig-like_fold"/>
</dbReference>
<dbReference type="Proteomes" id="UP000183670">
    <property type="component" value="Unassembled WGS sequence"/>
</dbReference>
<organism evidence="3 4">
    <name type="scientific">Bacteroides ovatus</name>
    <dbReference type="NCBI Taxonomy" id="28116"/>
    <lineage>
        <taxon>Bacteria</taxon>
        <taxon>Pseudomonadati</taxon>
        <taxon>Bacteroidota</taxon>
        <taxon>Bacteroidia</taxon>
        <taxon>Bacteroidales</taxon>
        <taxon>Bacteroidaceae</taxon>
        <taxon>Bacteroides</taxon>
    </lineage>
</organism>
<dbReference type="RefSeq" id="WP_074558683.1">
    <property type="nucleotide sequence ID" value="NZ_FMYE01000027.1"/>
</dbReference>
<gene>
    <name evidence="3" type="ORF">SAMN05192581_102727</name>
</gene>
<dbReference type="SUPFAM" id="SSF49899">
    <property type="entry name" value="Concanavalin A-like lectins/glucanases"/>
    <property type="match status" value="1"/>
</dbReference>
<sequence>MKLRYLYLAIGVLCNASLVSCGDSFKEKTEIVACGISTNALTFGVSSTEVQTVDITSEAAWEVAVDQAGGNWLTVSPLEGTGNGTLTISADKNSGPKRSATLTIAAKGAELRTITIIQDGYKGTIYNYGDFTGLQKTGLVAGINPITIVDNDECEDGKALRIYTRPGKEYEGTNGDRFKVQTTTQFGSGRYEWRIYVPKFGMNDRASIGAFLYFDDGHELDFEICSGTAADRAAHSAGPDDMLCLVTSQANPFFSEFTPIKAEAWHTFVLDLKLENKKYLAEWSVDGKVLKRAQLDYGEEAYFRAISSVENLYGMGDHAATQENYALFDYLEYVPYDYSMKPIVEGQLPPEPEGTTVKWDFEEAGFVPVGWTNNGGTIADGNLNLSNGNNFVYGPEIGAGKYTWEIDVPLVGVGEKWLAGGNIAATNAEERSFSMFVFAGTENDRAACTIPPVPGQMLVRCYTESMGVYGVPIDPGKHTLTIDLRLNADGAYWAAWIIDGEVAKTFTTWYTPAQFKFGFSIMTFADGGGWQGDKPTAKTYTAKYDYIEYKKYNYDEE</sequence>
<dbReference type="EMBL" id="FMYE01000027">
    <property type="protein sequence ID" value="SDB77766.1"/>
    <property type="molecule type" value="Genomic_DNA"/>
</dbReference>
<evidence type="ECO:0000313" key="4">
    <source>
        <dbReference type="Proteomes" id="UP000183670"/>
    </source>
</evidence>
<evidence type="ECO:0000313" key="3">
    <source>
        <dbReference type="EMBL" id="SDB77766.1"/>
    </source>
</evidence>
<dbReference type="InterPro" id="IPR024361">
    <property type="entry name" value="BACON"/>
</dbReference>
<evidence type="ECO:0000256" key="1">
    <source>
        <dbReference type="SAM" id="SignalP"/>
    </source>
</evidence>
<reference evidence="3 4" key="1">
    <citation type="submission" date="2016-10" db="EMBL/GenBank/DDBJ databases">
        <authorList>
            <person name="de Groot N.N."/>
        </authorList>
    </citation>
    <scope>NUCLEOTIDE SEQUENCE [LARGE SCALE GENOMIC DNA]</scope>
    <source>
        <strain evidence="3 4">NLAE-zl-C500</strain>
    </source>
</reference>
<feature type="domain" description="BACON" evidence="2">
    <location>
        <begin position="65"/>
        <end position="118"/>
    </location>
</feature>